<keyword evidence="2" id="KW-1185">Reference proteome</keyword>
<gene>
    <name evidence="1" type="ORF">D3877_16040</name>
</gene>
<proteinExistence type="predicted"/>
<reference evidence="1 2" key="1">
    <citation type="submission" date="2018-09" db="EMBL/GenBank/DDBJ databases">
        <authorList>
            <person name="Zhu H."/>
        </authorList>
    </citation>
    <scope>NUCLEOTIDE SEQUENCE [LARGE SCALE GENOMIC DNA]</scope>
    <source>
        <strain evidence="1 2">K2W22B-5</strain>
    </source>
</reference>
<dbReference type="AlphaFoldDB" id="A0A418VZ18"/>
<evidence type="ECO:0000313" key="2">
    <source>
        <dbReference type="Proteomes" id="UP000283458"/>
    </source>
</evidence>
<comment type="caution">
    <text evidence="1">The sequence shown here is derived from an EMBL/GenBank/DDBJ whole genome shotgun (WGS) entry which is preliminary data.</text>
</comment>
<dbReference type="OrthoDB" id="7306993at2"/>
<dbReference type="EMBL" id="QYUL01000002">
    <property type="protein sequence ID" value="RJF82416.1"/>
    <property type="molecule type" value="Genomic_DNA"/>
</dbReference>
<name>A0A418VZ18_9PROT</name>
<evidence type="ECO:0000313" key="1">
    <source>
        <dbReference type="EMBL" id="RJF82416.1"/>
    </source>
</evidence>
<accession>A0A418VZ18</accession>
<sequence>MQMHHFTLNAPARLADLPVPVGPLSGLLTSARDHLCALAESAGVTLWVNPHMEGLLAVNDRARAAGTWDEILPAASVRHRSLNRSNAYWIDGRNAEGETVTVQAGLLYDCRERSIGQRFADLSVFYDEPEQQAPVGEFCDVTSEVALGLRGRVVWTNAGWTKPGAGKRGLFRTAQRANKLASWLLWQPDAMVSVVEPHIVPVWSPSRMGIRHMDDATSINYHQVGNGEFPMHFVLFTRSHFFGDLAAMTMSEAA</sequence>
<organism evidence="1 2">
    <name type="scientific">Azospirillum cavernae</name>
    <dbReference type="NCBI Taxonomy" id="2320860"/>
    <lineage>
        <taxon>Bacteria</taxon>
        <taxon>Pseudomonadati</taxon>
        <taxon>Pseudomonadota</taxon>
        <taxon>Alphaproteobacteria</taxon>
        <taxon>Rhodospirillales</taxon>
        <taxon>Azospirillaceae</taxon>
        <taxon>Azospirillum</taxon>
    </lineage>
</organism>
<protein>
    <submittedName>
        <fullName evidence="1">Uncharacterized protein</fullName>
    </submittedName>
</protein>
<dbReference type="Proteomes" id="UP000283458">
    <property type="component" value="Unassembled WGS sequence"/>
</dbReference>